<gene>
    <name evidence="1" type="ORF">LCGC14_1822170</name>
</gene>
<protein>
    <submittedName>
        <fullName evidence="1">Uncharacterized protein</fullName>
    </submittedName>
</protein>
<reference evidence="1" key="1">
    <citation type="journal article" date="2015" name="Nature">
        <title>Complex archaea that bridge the gap between prokaryotes and eukaryotes.</title>
        <authorList>
            <person name="Spang A."/>
            <person name="Saw J.H."/>
            <person name="Jorgensen S.L."/>
            <person name="Zaremba-Niedzwiedzka K."/>
            <person name="Martijn J."/>
            <person name="Lind A.E."/>
            <person name="van Eijk R."/>
            <person name="Schleper C."/>
            <person name="Guy L."/>
            <person name="Ettema T.J."/>
        </authorList>
    </citation>
    <scope>NUCLEOTIDE SEQUENCE</scope>
</reference>
<name>A0A0F9IYB0_9ZZZZ</name>
<sequence length="199" mass="24297">MKNLAIAYVTCDKYEHVWEEWHDAFIEHWRDWDIPVYWCGESKLAIDDDFKQIFHKPVEVKHWTTKLRTQIEQIPEENIFIWLDDMPQQFNISKEFNALYDFFLKNDADALRIMGRASRAWYDEVGQIVDKPIHRLAKRSPYLVSYSPNIYKKKFLLEILQYDESPWASELNGSLRFWRPRRKIYTYHIDGWYINRVIQ</sequence>
<proteinExistence type="predicted"/>
<evidence type="ECO:0000313" key="1">
    <source>
        <dbReference type="EMBL" id="KKL98660.1"/>
    </source>
</evidence>
<organism evidence="1">
    <name type="scientific">marine sediment metagenome</name>
    <dbReference type="NCBI Taxonomy" id="412755"/>
    <lineage>
        <taxon>unclassified sequences</taxon>
        <taxon>metagenomes</taxon>
        <taxon>ecological metagenomes</taxon>
    </lineage>
</organism>
<dbReference type="EMBL" id="LAZR01017861">
    <property type="protein sequence ID" value="KKL98660.1"/>
    <property type="molecule type" value="Genomic_DNA"/>
</dbReference>
<dbReference type="AlphaFoldDB" id="A0A0F9IYB0"/>
<accession>A0A0F9IYB0</accession>
<comment type="caution">
    <text evidence="1">The sequence shown here is derived from an EMBL/GenBank/DDBJ whole genome shotgun (WGS) entry which is preliminary data.</text>
</comment>